<keyword evidence="3" id="KW-1185">Reference proteome</keyword>
<dbReference type="OrthoDB" id="938855at2"/>
<comment type="caution">
    <text evidence="2">The sequence shown here is derived from an EMBL/GenBank/DDBJ whole genome shotgun (WGS) entry which is preliminary data.</text>
</comment>
<dbReference type="Pfam" id="PF05050">
    <property type="entry name" value="Methyltransf_21"/>
    <property type="match status" value="1"/>
</dbReference>
<protein>
    <submittedName>
        <fullName evidence="2">FkbM family methyltransferase</fullName>
    </submittedName>
</protein>
<dbReference type="RefSeq" id="WP_152716479.1">
    <property type="nucleotide sequence ID" value="NZ_VOSJ01000264.1"/>
</dbReference>
<dbReference type="GO" id="GO:0005737">
    <property type="term" value="C:cytoplasm"/>
    <property type="evidence" value="ECO:0007669"/>
    <property type="project" value="GOC"/>
</dbReference>
<dbReference type="SUPFAM" id="SSF53335">
    <property type="entry name" value="S-adenosyl-L-methionine-dependent methyltransferases"/>
    <property type="match status" value="1"/>
</dbReference>
<dbReference type="NCBIfam" id="TIGR01444">
    <property type="entry name" value="fkbM_fam"/>
    <property type="match status" value="1"/>
</dbReference>
<keyword evidence="2" id="KW-0808">Transferase</keyword>
<dbReference type="GO" id="GO:0016197">
    <property type="term" value="P:endosomal transport"/>
    <property type="evidence" value="ECO:0007669"/>
    <property type="project" value="TreeGrafter"/>
</dbReference>
<proteinExistence type="predicted"/>
<reference evidence="2 3" key="1">
    <citation type="journal article" date="2019" name="Syst. Appl. Microbiol.">
        <title>Microvirga tunisiensis sp. nov., a root nodule symbiotic bacterium isolated from Lupinus micranthus and L. luteus grown in Northern Tunisia.</title>
        <authorList>
            <person name="Msaddak A."/>
            <person name="Rejili M."/>
            <person name="Duran D."/>
            <person name="Mars M."/>
            <person name="Palacios J.M."/>
            <person name="Ruiz-Argueso T."/>
            <person name="Rey L."/>
            <person name="Imperial J."/>
        </authorList>
    </citation>
    <scope>NUCLEOTIDE SEQUENCE [LARGE SCALE GENOMIC DNA]</scope>
    <source>
        <strain evidence="2 3">Lmie10</strain>
    </source>
</reference>
<dbReference type="AlphaFoldDB" id="A0A5N7MRF1"/>
<dbReference type="InterPro" id="IPR029063">
    <property type="entry name" value="SAM-dependent_MTases_sf"/>
</dbReference>
<dbReference type="GO" id="GO:0005886">
    <property type="term" value="C:plasma membrane"/>
    <property type="evidence" value="ECO:0007669"/>
    <property type="project" value="TreeGrafter"/>
</dbReference>
<dbReference type="PANTHER" id="PTHR34009">
    <property type="entry name" value="PROTEIN STAR"/>
    <property type="match status" value="1"/>
</dbReference>
<name>A0A5N7MRF1_9HYPH</name>
<dbReference type="GO" id="GO:0008168">
    <property type="term" value="F:methyltransferase activity"/>
    <property type="evidence" value="ECO:0007669"/>
    <property type="project" value="UniProtKB-KW"/>
</dbReference>
<dbReference type="EMBL" id="VOSK01000246">
    <property type="protein sequence ID" value="MPR29587.1"/>
    <property type="molecule type" value="Genomic_DNA"/>
</dbReference>
<dbReference type="Gene3D" id="3.40.50.150">
    <property type="entry name" value="Vaccinia Virus protein VP39"/>
    <property type="match status" value="1"/>
</dbReference>
<dbReference type="Proteomes" id="UP000403266">
    <property type="component" value="Unassembled WGS sequence"/>
</dbReference>
<dbReference type="GO" id="GO:0006888">
    <property type="term" value="P:endoplasmic reticulum to Golgi vesicle-mediated transport"/>
    <property type="evidence" value="ECO:0007669"/>
    <property type="project" value="TreeGrafter"/>
</dbReference>
<dbReference type="InterPro" id="IPR053202">
    <property type="entry name" value="EGF_Rcpt_Signaling_Reg"/>
</dbReference>
<evidence type="ECO:0000313" key="3">
    <source>
        <dbReference type="Proteomes" id="UP000403266"/>
    </source>
</evidence>
<dbReference type="GO" id="GO:0032259">
    <property type="term" value="P:methylation"/>
    <property type="evidence" value="ECO:0007669"/>
    <property type="project" value="UniProtKB-KW"/>
</dbReference>
<dbReference type="InterPro" id="IPR006342">
    <property type="entry name" value="FkbM_mtfrase"/>
</dbReference>
<sequence>MMKFYGQFDPPVDRFIFERYFPDLGTQGVFVECGAFDGQTECSCRFFEETMGWKGYNLEPVPWIYERLTQNRPMSSNLNVGLSDRTGTQRFQSVVHPVYGRDTTIGAVEHSPALKEYLIAQGCTFEEITINVLAWNDFIHRQKISRIDLMVLDVEGHEASVLDGMRDSDVLPSVMCVEVGHSGFGILRDILAEMGYEYDVSSNANAFFLRRDVLPLFAFRSAAQPKTAVALPIPDEIISRADLDELISERDQLLIRLG</sequence>
<evidence type="ECO:0000313" key="2">
    <source>
        <dbReference type="EMBL" id="MPR29587.1"/>
    </source>
</evidence>
<gene>
    <name evidence="2" type="ORF">FS320_32005</name>
</gene>
<evidence type="ECO:0000259" key="1">
    <source>
        <dbReference type="Pfam" id="PF05050"/>
    </source>
</evidence>
<keyword evidence="2" id="KW-0489">Methyltransferase</keyword>
<organism evidence="2 3">
    <name type="scientific">Microvirga tunisiensis</name>
    <dbReference type="NCBI Taxonomy" id="2108360"/>
    <lineage>
        <taxon>Bacteria</taxon>
        <taxon>Pseudomonadati</taxon>
        <taxon>Pseudomonadota</taxon>
        <taxon>Alphaproteobacteria</taxon>
        <taxon>Hyphomicrobiales</taxon>
        <taxon>Methylobacteriaceae</taxon>
        <taxon>Microvirga</taxon>
    </lineage>
</organism>
<accession>A0A5N7MRF1</accession>
<dbReference type="PANTHER" id="PTHR34009:SF2">
    <property type="entry name" value="PROTEIN STAR"/>
    <property type="match status" value="1"/>
</dbReference>
<feature type="domain" description="Methyltransferase FkbM" evidence="1">
    <location>
        <begin position="32"/>
        <end position="198"/>
    </location>
</feature>